<evidence type="ECO:0000259" key="4">
    <source>
        <dbReference type="Pfam" id="PF13629"/>
    </source>
</evidence>
<evidence type="ECO:0000256" key="2">
    <source>
        <dbReference type="SAM" id="Phobius"/>
    </source>
</evidence>
<reference evidence="6" key="1">
    <citation type="submission" date="2018-08" db="EMBL/GenBank/DDBJ databases">
        <authorList>
            <person name="Kim S.-J."/>
            <person name="Jung G.-Y."/>
        </authorList>
    </citation>
    <scope>NUCLEOTIDE SEQUENCE [LARGE SCALE GENOMIC DNA]</scope>
    <source>
        <strain evidence="6">GY_H</strain>
    </source>
</reference>
<keyword evidence="2" id="KW-0472">Membrane</keyword>
<accession>A0A371B8I3</accession>
<dbReference type="EMBL" id="QRGO01000001">
    <property type="protein sequence ID" value="RDV03905.1"/>
    <property type="molecule type" value="Genomic_DNA"/>
</dbReference>
<keyword evidence="6" id="KW-1185">Reference proteome</keyword>
<dbReference type="GO" id="GO:0009306">
    <property type="term" value="P:protein secretion"/>
    <property type="evidence" value="ECO:0007669"/>
    <property type="project" value="InterPro"/>
</dbReference>
<name>A0A371B8I3_9BRAD</name>
<evidence type="ECO:0000259" key="3">
    <source>
        <dbReference type="Pfam" id="PF00263"/>
    </source>
</evidence>
<comment type="similarity">
    <text evidence="1">Belongs to the bacterial secretin family.</text>
</comment>
<dbReference type="InterPro" id="IPR001775">
    <property type="entry name" value="GspD/PilQ"/>
</dbReference>
<evidence type="ECO:0000256" key="1">
    <source>
        <dbReference type="RuleBase" id="RU004003"/>
    </source>
</evidence>
<organism evidence="5 6">
    <name type="scientific">Undibacter mobilis</name>
    <dbReference type="NCBI Taxonomy" id="2292256"/>
    <lineage>
        <taxon>Bacteria</taxon>
        <taxon>Pseudomonadati</taxon>
        <taxon>Pseudomonadota</taxon>
        <taxon>Alphaproteobacteria</taxon>
        <taxon>Hyphomicrobiales</taxon>
        <taxon>Nitrobacteraceae</taxon>
        <taxon>Undibacter</taxon>
    </lineage>
</organism>
<gene>
    <name evidence="5" type="ORF">DXH78_04475</name>
</gene>
<dbReference type="Pfam" id="PF00263">
    <property type="entry name" value="Secretin"/>
    <property type="match status" value="1"/>
</dbReference>
<keyword evidence="2" id="KW-1133">Transmembrane helix</keyword>
<dbReference type="OrthoDB" id="9775455at2"/>
<dbReference type="PANTHER" id="PTHR30332">
    <property type="entry name" value="PROBABLE GENERAL SECRETION PATHWAY PROTEIN D"/>
    <property type="match status" value="1"/>
</dbReference>
<comment type="caution">
    <text evidence="5">The sequence shown here is derived from an EMBL/GenBank/DDBJ whole genome shotgun (WGS) entry which is preliminary data.</text>
</comment>
<evidence type="ECO:0000313" key="6">
    <source>
        <dbReference type="Proteomes" id="UP000263993"/>
    </source>
</evidence>
<dbReference type="AlphaFoldDB" id="A0A371B8I3"/>
<dbReference type="InterPro" id="IPR004846">
    <property type="entry name" value="T2SS/T3SS_dom"/>
</dbReference>
<feature type="domain" description="Pilus formation protein N-terminal" evidence="4">
    <location>
        <begin position="68"/>
        <end position="135"/>
    </location>
</feature>
<dbReference type="PANTHER" id="PTHR30332:SF17">
    <property type="entry name" value="TYPE IV PILIATION SYSTEM PROTEIN DR_0774-RELATED"/>
    <property type="match status" value="1"/>
</dbReference>
<dbReference type="PRINTS" id="PR01032">
    <property type="entry name" value="PHAGEIV"/>
</dbReference>
<feature type="transmembrane region" description="Helical" evidence="2">
    <location>
        <begin position="31"/>
        <end position="48"/>
    </location>
</feature>
<dbReference type="Proteomes" id="UP000263993">
    <property type="component" value="Unassembled WGS sequence"/>
</dbReference>
<evidence type="ECO:0000313" key="5">
    <source>
        <dbReference type="EMBL" id="RDV03905.1"/>
    </source>
</evidence>
<feature type="domain" description="Type II/III secretion system secretin-like" evidence="3">
    <location>
        <begin position="279"/>
        <end position="441"/>
    </location>
</feature>
<dbReference type="GO" id="GO:0015627">
    <property type="term" value="C:type II protein secretion system complex"/>
    <property type="evidence" value="ECO:0007669"/>
    <property type="project" value="TreeGrafter"/>
</dbReference>
<dbReference type="InterPro" id="IPR032789">
    <property type="entry name" value="T2SS-T3SS_pil_N"/>
</dbReference>
<keyword evidence="2" id="KW-0812">Transmembrane</keyword>
<dbReference type="InterPro" id="IPR050810">
    <property type="entry name" value="Bact_Secretion_Sys_Channel"/>
</dbReference>
<sequence length="517" mass="54889">MNQSTRETRMTMSQVQPVPHDGALRKVLRELALASGIALAASLFLAAIDAKAAPRRAGEVELAGTSNVSVIVGKSLDVRTSAGFVSIAVGDPDVADVNPLTDRSLSILGKKIGTTRVTIYDEQKRLVGIYDVEVTYDVSRLVNELRRRFPQAKLRASAVNGRIMLAGEVPDAVTLDQAVTIARQFGPDIINAVSVMSPQQVMLEVRFIEISRSAGRDLGVQWNRFGDQSIANIGSRQPASNLPLIASTSAGVLSGGSPFGFMIGRIVASGVSTDVLINALETKGVARSLAEPNLVALSGDTASFLAGGEYPIPVAGTLGQISVDYKKYGVGLAFTPTVLSHGLINMKIEPEVSAIDASRTVVLAAGVAVPALTVRRASTTVELRDGQSFVIGGLLQNNGQNQLEQMPWLGSVPVLGTLFSSKSYQRNETDLAIIVTPRIVRPARPGDPIKAPTDDTRPPNDVDFFLMGKTELPRNEGGRRNPATFAEPRMATAAEPVPVAGGHMLDMPKWISNAAIQ</sequence>
<dbReference type="PRINTS" id="PR00811">
    <property type="entry name" value="BCTERIALGSPD"/>
</dbReference>
<dbReference type="Pfam" id="PF13629">
    <property type="entry name" value="T2SS-T3SS_pil_N"/>
    <property type="match status" value="1"/>
</dbReference>
<proteinExistence type="inferred from homology"/>
<protein>
    <submittedName>
        <fullName evidence="5">Type II and III secretion system protein family protein</fullName>
    </submittedName>
</protein>